<dbReference type="Proteomes" id="UP000484842">
    <property type="component" value="Unassembled WGS sequence"/>
</dbReference>
<sequence>MPHEPDPQQTRALRALVDAVLACELAAQDVQAAPTFKARLHLNCCRRRKRAAIDRAFRLGLRSQRAYGVEEWTVWLSPDGTASLTSEEDVDTTNRRATLEEANELLEEHGLRLWPVSDEYEWAVLMDSRIVGGRYLATAILGDDGRVEVLRLEGGTAALTASLMCDELPDEPPMLMCNPGVVQAVRTFEFRDLPRSSGSED</sequence>
<reference evidence="1 2" key="1">
    <citation type="submission" date="2019-10" db="EMBL/GenBank/DDBJ databases">
        <title>Deinococcus sp. isolated from soil.</title>
        <authorList>
            <person name="Li Y."/>
            <person name="Wang J."/>
        </authorList>
    </citation>
    <scope>NUCLEOTIDE SEQUENCE [LARGE SCALE GENOMIC DNA]</scope>
    <source>
        <strain evidence="1 2">SDU3-2</strain>
    </source>
</reference>
<dbReference type="AlphaFoldDB" id="A0A7X1TTB8"/>
<protein>
    <submittedName>
        <fullName evidence="1">Uncharacterized protein</fullName>
    </submittedName>
</protein>
<evidence type="ECO:0000313" key="2">
    <source>
        <dbReference type="Proteomes" id="UP000484842"/>
    </source>
</evidence>
<proteinExistence type="predicted"/>
<accession>A0A7X1TTB8</accession>
<name>A0A7X1TTB8_9DEIO</name>
<organism evidence="1 2">
    <name type="scientific">Deinococcus terrestris</name>
    <dbReference type="NCBI Taxonomy" id="2651870"/>
    <lineage>
        <taxon>Bacteria</taxon>
        <taxon>Thermotogati</taxon>
        <taxon>Deinococcota</taxon>
        <taxon>Deinococci</taxon>
        <taxon>Deinococcales</taxon>
        <taxon>Deinococcaceae</taxon>
        <taxon>Deinococcus</taxon>
    </lineage>
</organism>
<dbReference type="RefSeq" id="WP_152872553.1">
    <property type="nucleotide sequence ID" value="NZ_WBSL01000018.1"/>
</dbReference>
<dbReference type="EMBL" id="WBSL01000018">
    <property type="protein sequence ID" value="MPY68247.1"/>
    <property type="molecule type" value="Genomic_DNA"/>
</dbReference>
<gene>
    <name evidence="1" type="ORF">F8S09_16445</name>
</gene>
<evidence type="ECO:0000313" key="1">
    <source>
        <dbReference type="EMBL" id="MPY68247.1"/>
    </source>
</evidence>
<comment type="caution">
    <text evidence="1">The sequence shown here is derived from an EMBL/GenBank/DDBJ whole genome shotgun (WGS) entry which is preliminary data.</text>
</comment>
<keyword evidence="2" id="KW-1185">Reference proteome</keyword>